<feature type="compositionally biased region" description="Polar residues" evidence="1">
    <location>
        <begin position="12"/>
        <end position="27"/>
    </location>
</feature>
<accession>A0AAP0JVM9</accession>
<dbReference type="AlphaFoldDB" id="A0AAP0JVM9"/>
<dbReference type="Proteomes" id="UP001419268">
    <property type="component" value="Unassembled WGS sequence"/>
</dbReference>
<reference evidence="2 3" key="1">
    <citation type="submission" date="2024-01" db="EMBL/GenBank/DDBJ databases">
        <title>Genome assemblies of Stephania.</title>
        <authorList>
            <person name="Yang L."/>
        </authorList>
    </citation>
    <scope>NUCLEOTIDE SEQUENCE [LARGE SCALE GENOMIC DNA]</scope>
    <source>
        <strain evidence="2">JXDWG</strain>
        <tissue evidence="2">Leaf</tissue>
    </source>
</reference>
<feature type="region of interest" description="Disordered" evidence="1">
    <location>
        <begin position="1"/>
        <end position="105"/>
    </location>
</feature>
<evidence type="ECO:0000313" key="3">
    <source>
        <dbReference type="Proteomes" id="UP001419268"/>
    </source>
</evidence>
<evidence type="ECO:0000313" key="2">
    <source>
        <dbReference type="EMBL" id="KAK9140358.1"/>
    </source>
</evidence>
<name>A0AAP0JVM9_9MAGN</name>
<dbReference type="EMBL" id="JBBNAG010000004">
    <property type="protein sequence ID" value="KAK9140358.1"/>
    <property type="molecule type" value="Genomic_DNA"/>
</dbReference>
<proteinExistence type="predicted"/>
<protein>
    <submittedName>
        <fullName evidence="2">Uncharacterized protein</fullName>
    </submittedName>
</protein>
<gene>
    <name evidence="2" type="ORF">Scep_010039</name>
</gene>
<keyword evidence="3" id="KW-1185">Reference proteome</keyword>
<sequence>MAESGEVEGARASNSSEIKVGQASSRSGGKARAQSARLRRSRAAQTNSGVLAAGDAEATDGGSRHQDIGEEIADNNSCGISSTGGGAASTSARSTVQQGEGSIASPSAFPPKLSKFCLRFLKIEISGEGLKTEEDEHRGALRLESLIVVDTCLGWVVMLARIILYGESRAWLLEGLPLKLMNFYYCLSTTFGKT</sequence>
<evidence type="ECO:0000256" key="1">
    <source>
        <dbReference type="SAM" id="MobiDB-lite"/>
    </source>
</evidence>
<comment type="caution">
    <text evidence="2">The sequence shown here is derived from an EMBL/GenBank/DDBJ whole genome shotgun (WGS) entry which is preliminary data.</text>
</comment>
<organism evidence="2 3">
    <name type="scientific">Stephania cephalantha</name>
    <dbReference type="NCBI Taxonomy" id="152367"/>
    <lineage>
        <taxon>Eukaryota</taxon>
        <taxon>Viridiplantae</taxon>
        <taxon>Streptophyta</taxon>
        <taxon>Embryophyta</taxon>
        <taxon>Tracheophyta</taxon>
        <taxon>Spermatophyta</taxon>
        <taxon>Magnoliopsida</taxon>
        <taxon>Ranunculales</taxon>
        <taxon>Menispermaceae</taxon>
        <taxon>Menispermoideae</taxon>
        <taxon>Cissampelideae</taxon>
        <taxon>Stephania</taxon>
    </lineage>
</organism>